<dbReference type="InterPro" id="IPR000467">
    <property type="entry name" value="G_patch_dom"/>
</dbReference>
<feature type="compositionally biased region" description="Low complexity" evidence="1">
    <location>
        <begin position="86"/>
        <end position="97"/>
    </location>
</feature>
<evidence type="ECO:0000256" key="1">
    <source>
        <dbReference type="SAM" id="MobiDB-lite"/>
    </source>
</evidence>
<evidence type="ECO:0000313" key="4">
    <source>
        <dbReference type="Proteomes" id="UP000748756"/>
    </source>
</evidence>
<evidence type="ECO:0000313" key="3">
    <source>
        <dbReference type="EMBL" id="KAF9131920.1"/>
    </source>
</evidence>
<dbReference type="InterPro" id="IPR039146">
    <property type="entry name" value="GPANK1"/>
</dbReference>
<reference evidence="3" key="1">
    <citation type="journal article" date="2020" name="Fungal Divers.">
        <title>Resolving the Mortierellaceae phylogeny through synthesis of multi-gene phylogenetics and phylogenomics.</title>
        <authorList>
            <person name="Vandepol N."/>
            <person name="Liber J."/>
            <person name="Desiro A."/>
            <person name="Na H."/>
            <person name="Kennedy M."/>
            <person name="Barry K."/>
            <person name="Grigoriev I.V."/>
            <person name="Miller A.N."/>
            <person name="O'Donnell K."/>
            <person name="Stajich J.E."/>
            <person name="Bonito G."/>
        </authorList>
    </citation>
    <scope>NUCLEOTIDE SEQUENCE</scope>
    <source>
        <strain evidence="3">NRRL 6426</strain>
    </source>
</reference>
<dbReference type="AlphaFoldDB" id="A0A9P5RJE3"/>
<feature type="domain" description="G-patch" evidence="2">
    <location>
        <begin position="243"/>
        <end position="289"/>
    </location>
</feature>
<organism evidence="3 4">
    <name type="scientific">Linnemannia schmuckeri</name>
    <dbReference type="NCBI Taxonomy" id="64567"/>
    <lineage>
        <taxon>Eukaryota</taxon>
        <taxon>Fungi</taxon>
        <taxon>Fungi incertae sedis</taxon>
        <taxon>Mucoromycota</taxon>
        <taxon>Mortierellomycotina</taxon>
        <taxon>Mortierellomycetes</taxon>
        <taxon>Mortierellales</taxon>
        <taxon>Mortierellaceae</taxon>
        <taxon>Linnemannia</taxon>
    </lineage>
</organism>
<accession>A0A9P5RJE3</accession>
<dbReference type="SMART" id="SM00443">
    <property type="entry name" value="G_patch"/>
    <property type="match status" value="1"/>
</dbReference>
<proteinExistence type="predicted"/>
<comment type="caution">
    <text evidence="3">The sequence shown here is derived from an EMBL/GenBank/DDBJ whole genome shotgun (WGS) entry which is preliminary data.</text>
</comment>
<feature type="compositionally biased region" description="Polar residues" evidence="1">
    <location>
        <begin position="175"/>
        <end position="192"/>
    </location>
</feature>
<feature type="compositionally biased region" description="Polar residues" evidence="1">
    <location>
        <begin position="134"/>
        <end position="148"/>
    </location>
</feature>
<feature type="compositionally biased region" description="Low complexity" evidence="1">
    <location>
        <begin position="117"/>
        <end position="133"/>
    </location>
</feature>
<sequence>MTYRAIGNNRVLRKDESGTYYKDIVFVPSGSLSMNNPSSDSISTSARSREEDINEIREFYKSVLAMPKTKAQPARRRKPLALKQVSGTTKSSPPSGTVASTPIGQAGSTSNLSKAGSIITSSAAPSSISTVSSRQPAASSSTISHLPGSSTNSSTSTAPTLKSPQVTPDEIVRRNWSQSIPSDSISTEATSTPKRSLSEGYVLCESCQMEVRKDDLDRHRRGTAHLMSQELPVKPIDALTLGHENKGFRMLVNSGWDYEKGLGAEGQGARHPVATRLKHDRLALGAAGTSKKLVTHTFEEIERSRAKPVTKSDRRIPLNADDYRKKAEKERRDRVRMMIYMKK</sequence>
<feature type="compositionally biased region" description="Polar residues" evidence="1">
    <location>
        <begin position="98"/>
        <end position="114"/>
    </location>
</feature>
<gene>
    <name evidence="3" type="primary">GPANK1</name>
    <name evidence="3" type="ORF">BG015_003789</name>
</gene>
<dbReference type="GO" id="GO:0003676">
    <property type="term" value="F:nucleic acid binding"/>
    <property type="evidence" value="ECO:0007669"/>
    <property type="project" value="InterPro"/>
</dbReference>
<evidence type="ECO:0000259" key="2">
    <source>
        <dbReference type="PROSITE" id="PS50174"/>
    </source>
</evidence>
<dbReference type="Pfam" id="PF01585">
    <property type="entry name" value="G-patch"/>
    <property type="match status" value="1"/>
</dbReference>
<feature type="region of interest" description="Disordered" evidence="1">
    <location>
        <begin position="68"/>
        <end position="192"/>
    </location>
</feature>
<dbReference type="Proteomes" id="UP000748756">
    <property type="component" value="Unassembled WGS sequence"/>
</dbReference>
<dbReference type="PANTHER" id="PTHR20923:SF1">
    <property type="entry name" value="G PATCH DOMAIN AND ANKYRIN REPEAT-CONTAINING PROTEIN 1"/>
    <property type="match status" value="1"/>
</dbReference>
<protein>
    <submittedName>
        <fullName evidence="3">G patch domain and ankyrin repeat-containing protein 1</fullName>
    </submittedName>
</protein>
<dbReference type="OrthoDB" id="4822at2759"/>
<name>A0A9P5RJE3_9FUNG</name>
<keyword evidence="4" id="KW-1185">Reference proteome</keyword>
<dbReference type="PROSITE" id="PS50174">
    <property type="entry name" value="G_PATCH"/>
    <property type="match status" value="1"/>
</dbReference>
<dbReference type="PANTHER" id="PTHR20923">
    <property type="entry name" value="BAT4 PROTEIN-RELATED"/>
    <property type="match status" value="1"/>
</dbReference>
<dbReference type="EMBL" id="JAAAUQ010001867">
    <property type="protein sequence ID" value="KAF9131920.1"/>
    <property type="molecule type" value="Genomic_DNA"/>
</dbReference>